<feature type="transmembrane region" description="Helical" evidence="13">
    <location>
        <begin position="168"/>
        <end position="191"/>
    </location>
</feature>
<dbReference type="Pfam" id="PF08448">
    <property type="entry name" value="PAS_4"/>
    <property type="match status" value="1"/>
</dbReference>
<evidence type="ECO:0000256" key="13">
    <source>
        <dbReference type="SAM" id="Phobius"/>
    </source>
</evidence>
<dbReference type="FunFam" id="3.30.565.10:FF:000023">
    <property type="entry name" value="PAS domain-containing sensor histidine kinase"/>
    <property type="match status" value="1"/>
</dbReference>
<evidence type="ECO:0000256" key="1">
    <source>
        <dbReference type="ARBA" id="ARBA00000085"/>
    </source>
</evidence>
<dbReference type="CDD" id="cd00075">
    <property type="entry name" value="HATPase"/>
    <property type="match status" value="1"/>
</dbReference>
<accession>A0A511AYV9</accession>
<dbReference type="InterPro" id="IPR004358">
    <property type="entry name" value="Sig_transdc_His_kin-like_C"/>
</dbReference>
<keyword evidence="12" id="KW-0175">Coiled coil</keyword>
<comment type="subcellular location">
    <subcellularLocation>
        <location evidence="2">Cell membrane</location>
    </subcellularLocation>
</comment>
<dbReference type="InterPro" id="IPR005467">
    <property type="entry name" value="His_kinase_dom"/>
</dbReference>
<evidence type="ECO:0000256" key="2">
    <source>
        <dbReference type="ARBA" id="ARBA00004236"/>
    </source>
</evidence>
<dbReference type="Gene3D" id="3.30.565.10">
    <property type="entry name" value="Histidine kinase-like ATPase, C-terminal domain"/>
    <property type="match status" value="1"/>
</dbReference>
<evidence type="ECO:0000259" key="17">
    <source>
        <dbReference type="PROSITE" id="PS50885"/>
    </source>
</evidence>
<keyword evidence="19" id="KW-1185">Reference proteome</keyword>
<organism evidence="18 19">
    <name type="scientific">Alkalibacterium kapii</name>
    <dbReference type="NCBI Taxonomy" id="426704"/>
    <lineage>
        <taxon>Bacteria</taxon>
        <taxon>Bacillati</taxon>
        <taxon>Bacillota</taxon>
        <taxon>Bacilli</taxon>
        <taxon>Lactobacillales</taxon>
        <taxon>Carnobacteriaceae</taxon>
        <taxon>Alkalibacterium</taxon>
    </lineage>
</organism>
<dbReference type="PANTHER" id="PTHR45453:SF1">
    <property type="entry name" value="PHOSPHATE REGULON SENSOR PROTEIN PHOR"/>
    <property type="match status" value="1"/>
</dbReference>
<dbReference type="Pfam" id="PF02518">
    <property type="entry name" value="HATPase_c"/>
    <property type="match status" value="1"/>
</dbReference>
<evidence type="ECO:0000256" key="8">
    <source>
        <dbReference type="ARBA" id="ARBA00022777"/>
    </source>
</evidence>
<dbReference type="PROSITE" id="PS50885">
    <property type="entry name" value="HAMP"/>
    <property type="match status" value="1"/>
</dbReference>
<comment type="caution">
    <text evidence="18">The sequence shown here is derived from an EMBL/GenBank/DDBJ whole genome shotgun (WGS) entry which is preliminary data.</text>
</comment>
<dbReference type="PANTHER" id="PTHR45453">
    <property type="entry name" value="PHOSPHATE REGULON SENSOR PROTEIN PHOR"/>
    <property type="match status" value="1"/>
</dbReference>
<dbReference type="InterPro" id="IPR000014">
    <property type="entry name" value="PAS"/>
</dbReference>
<dbReference type="NCBIfam" id="NF046044">
    <property type="entry name" value="PnpS"/>
    <property type="match status" value="1"/>
</dbReference>
<evidence type="ECO:0000256" key="11">
    <source>
        <dbReference type="ARBA" id="ARBA00023136"/>
    </source>
</evidence>
<evidence type="ECO:0000256" key="6">
    <source>
        <dbReference type="ARBA" id="ARBA00022679"/>
    </source>
</evidence>
<dbReference type="EMBL" id="BJUY01000003">
    <property type="protein sequence ID" value="GEK90797.1"/>
    <property type="molecule type" value="Genomic_DNA"/>
</dbReference>
<feature type="domain" description="PAC" evidence="16">
    <location>
        <begin position="319"/>
        <end position="369"/>
    </location>
</feature>
<dbReference type="CDD" id="cd00082">
    <property type="entry name" value="HisKA"/>
    <property type="match status" value="1"/>
</dbReference>
<dbReference type="PRINTS" id="PR00344">
    <property type="entry name" value="BCTRLSENSOR"/>
</dbReference>
<dbReference type="PROSITE" id="PS50113">
    <property type="entry name" value="PAC"/>
    <property type="match status" value="1"/>
</dbReference>
<proteinExistence type="predicted"/>
<dbReference type="GO" id="GO:0005524">
    <property type="term" value="F:ATP binding"/>
    <property type="evidence" value="ECO:0007669"/>
    <property type="project" value="UniProtKB-KW"/>
</dbReference>
<dbReference type="SUPFAM" id="SSF47384">
    <property type="entry name" value="Homodimeric domain of signal transducing histidine kinase"/>
    <property type="match status" value="1"/>
</dbReference>
<dbReference type="PROSITE" id="PS50112">
    <property type="entry name" value="PAS"/>
    <property type="match status" value="1"/>
</dbReference>
<dbReference type="OrthoDB" id="9813151at2"/>
<dbReference type="InterPro" id="IPR000700">
    <property type="entry name" value="PAS-assoc_C"/>
</dbReference>
<keyword evidence="11 13" id="KW-0472">Membrane</keyword>
<dbReference type="PROSITE" id="PS50109">
    <property type="entry name" value="HIS_KIN"/>
    <property type="match status" value="1"/>
</dbReference>
<dbReference type="AlphaFoldDB" id="A0A511AYV9"/>
<keyword evidence="8 18" id="KW-0418">Kinase</keyword>
<dbReference type="InterPro" id="IPR013656">
    <property type="entry name" value="PAS_4"/>
</dbReference>
<dbReference type="NCBIfam" id="TIGR00229">
    <property type="entry name" value="sensory_box"/>
    <property type="match status" value="1"/>
</dbReference>
<dbReference type="InterPro" id="IPR050351">
    <property type="entry name" value="BphY/WalK/GraS-like"/>
</dbReference>
<dbReference type="GO" id="GO:0004721">
    <property type="term" value="F:phosphoprotein phosphatase activity"/>
    <property type="evidence" value="ECO:0007669"/>
    <property type="project" value="TreeGrafter"/>
</dbReference>
<evidence type="ECO:0000256" key="7">
    <source>
        <dbReference type="ARBA" id="ARBA00022741"/>
    </source>
</evidence>
<evidence type="ECO:0000256" key="4">
    <source>
        <dbReference type="ARBA" id="ARBA00022475"/>
    </source>
</evidence>
<dbReference type="Gene3D" id="3.30.450.20">
    <property type="entry name" value="PAS domain"/>
    <property type="match status" value="1"/>
</dbReference>
<gene>
    <name evidence="18" type="primary">phoR</name>
    <name evidence="18" type="ORF">AKA01nite_04190</name>
</gene>
<keyword evidence="9" id="KW-0067">ATP-binding</keyword>
<keyword evidence="6" id="KW-0808">Transferase</keyword>
<evidence type="ECO:0000256" key="9">
    <source>
        <dbReference type="ARBA" id="ARBA00022840"/>
    </source>
</evidence>
<evidence type="ECO:0000256" key="10">
    <source>
        <dbReference type="ARBA" id="ARBA00023012"/>
    </source>
</evidence>
<keyword evidence="10" id="KW-0902">Two-component regulatory system</keyword>
<keyword evidence="7" id="KW-0547">Nucleotide-binding</keyword>
<dbReference type="InterPro" id="IPR003661">
    <property type="entry name" value="HisK_dim/P_dom"/>
</dbReference>
<evidence type="ECO:0000313" key="18">
    <source>
        <dbReference type="EMBL" id="GEK90797.1"/>
    </source>
</evidence>
<name>A0A511AYV9_9LACT</name>
<dbReference type="InterPro" id="IPR036097">
    <property type="entry name" value="HisK_dim/P_sf"/>
</dbReference>
<keyword evidence="13" id="KW-1133">Transmembrane helix</keyword>
<dbReference type="GO" id="GO:0016036">
    <property type="term" value="P:cellular response to phosphate starvation"/>
    <property type="evidence" value="ECO:0007669"/>
    <property type="project" value="TreeGrafter"/>
</dbReference>
<dbReference type="FunFam" id="1.10.287.130:FF:000008">
    <property type="entry name" value="Two-component sensor histidine kinase"/>
    <property type="match status" value="1"/>
</dbReference>
<evidence type="ECO:0000256" key="12">
    <source>
        <dbReference type="SAM" id="Coils"/>
    </source>
</evidence>
<evidence type="ECO:0000313" key="19">
    <source>
        <dbReference type="Proteomes" id="UP000321662"/>
    </source>
</evidence>
<dbReference type="EC" id="2.7.13.3" evidence="3"/>
<dbReference type="InterPro" id="IPR035965">
    <property type="entry name" value="PAS-like_dom_sf"/>
</dbReference>
<feature type="domain" description="Histidine kinase" evidence="14">
    <location>
        <begin position="373"/>
        <end position="590"/>
    </location>
</feature>
<keyword evidence="5" id="KW-0597">Phosphoprotein</keyword>
<dbReference type="SUPFAM" id="SSF55874">
    <property type="entry name" value="ATPase domain of HSP90 chaperone/DNA topoisomerase II/histidine kinase"/>
    <property type="match status" value="1"/>
</dbReference>
<dbReference type="GO" id="GO:0005886">
    <property type="term" value="C:plasma membrane"/>
    <property type="evidence" value="ECO:0007669"/>
    <property type="project" value="UniProtKB-SubCell"/>
</dbReference>
<feature type="domain" description="PAS" evidence="15">
    <location>
        <begin position="249"/>
        <end position="321"/>
    </location>
</feature>
<evidence type="ECO:0000256" key="3">
    <source>
        <dbReference type="ARBA" id="ARBA00012438"/>
    </source>
</evidence>
<protein>
    <recommendedName>
        <fullName evidence="3">histidine kinase</fullName>
        <ecNumber evidence="3">2.7.13.3</ecNumber>
    </recommendedName>
</protein>
<feature type="coiled-coil region" evidence="12">
    <location>
        <begin position="232"/>
        <end position="259"/>
    </location>
</feature>
<evidence type="ECO:0000259" key="15">
    <source>
        <dbReference type="PROSITE" id="PS50112"/>
    </source>
</evidence>
<dbReference type="RefSeq" id="WP_146923309.1">
    <property type="nucleotide sequence ID" value="NZ_BJUY01000003.1"/>
</dbReference>
<evidence type="ECO:0000259" key="14">
    <source>
        <dbReference type="PROSITE" id="PS50109"/>
    </source>
</evidence>
<dbReference type="GO" id="GO:0000155">
    <property type="term" value="F:phosphorelay sensor kinase activity"/>
    <property type="evidence" value="ECO:0007669"/>
    <property type="project" value="InterPro"/>
</dbReference>
<reference evidence="18 19" key="1">
    <citation type="submission" date="2019-07" db="EMBL/GenBank/DDBJ databases">
        <title>Whole genome shotgun sequence of Alkalibacterium kapii NBRC 103247.</title>
        <authorList>
            <person name="Hosoyama A."/>
            <person name="Uohara A."/>
            <person name="Ohji S."/>
            <person name="Ichikawa N."/>
        </authorList>
    </citation>
    <scope>NUCLEOTIDE SEQUENCE [LARGE SCALE GENOMIC DNA]</scope>
    <source>
        <strain evidence="18 19">NBRC 103247</strain>
    </source>
</reference>
<dbReference type="Gene3D" id="1.10.287.130">
    <property type="match status" value="1"/>
</dbReference>
<dbReference type="InterPro" id="IPR003594">
    <property type="entry name" value="HATPase_dom"/>
</dbReference>
<dbReference type="SUPFAM" id="SSF55785">
    <property type="entry name" value="PYP-like sensor domain (PAS domain)"/>
    <property type="match status" value="1"/>
</dbReference>
<evidence type="ECO:0000256" key="5">
    <source>
        <dbReference type="ARBA" id="ARBA00022553"/>
    </source>
</evidence>
<dbReference type="Gene3D" id="6.10.340.10">
    <property type="match status" value="1"/>
</dbReference>
<dbReference type="SMART" id="SM00388">
    <property type="entry name" value="HisKA"/>
    <property type="match status" value="1"/>
</dbReference>
<feature type="domain" description="HAMP" evidence="17">
    <location>
        <begin position="192"/>
        <end position="244"/>
    </location>
</feature>
<dbReference type="Pfam" id="PF00512">
    <property type="entry name" value="HisKA"/>
    <property type="match status" value="1"/>
</dbReference>
<evidence type="ECO:0000259" key="16">
    <source>
        <dbReference type="PROSITE" id="PS50113"/>
    </source>
</evidence>
<dbReference type="CDD" id="cd00130">
    <property type="entry name" value="PAS"/>
    <property type="match status" value="1"/>
</dbReference>
<sequence length="599" mass="68596">MKKMQTRMILFFTLILLTFFVVFISIISSGIKEQSIEQQEEALNTQLLVLGSQLTDIEEPTEKSEVLINQLESASQVINERITLIDLSGDVLYDSRVQADQLEKHLNRPEIMQVIRGKKIGTYHRRSESTNEMLYYSATRIENTESGFAGYLRLSRDAEEIIGITDELMLTLVLFLITAILIVFLFIRYWARKITRSIENIRNIANVLSYQDYSVRYHPGSYKEIDELGTSINELAINLNNQMSEIKESELKLKELINNLVIGVMLVEKDKQINMVNPAMNELLGEDLNSKQGTSFFESLHSSELIATIEKAFITEQVQNREIQMYYPEEKTMDVHVVPIFNDSLETLNFIVLLYDITEIRRLEKVRTDFVANVSHELRTPVTALKGFSETLLDGALNDSDVLVEFLEIINKEAGRLDTMVNDILQLSKLEQRQDNSVKDRISVNETVDEVLKILSHKISLKDIHINIISQKDVEIEINPDHLKQIIINLVSNAVAYTSEKGKVTIEISTADDKLKLSVIDNGIGIPKNQLSRIFERFYRVDKGRSRNIGGTGLGLSIVKWLVENNEGHIDVKSEVNEWTHFTVWLPLTVLDNNSMRKR</sequence>
<comment type="catalytic activity">
    <reaction evidence="1">
        <text>ATP + protein L-histidine = ADP + protein N-phospho-L-histidine.</text>
        <dbReference type="EC" id="2.7.13.3"/>
    </reaction>
</comment>
<keyword evidence="4" id="KW-1003">Cell membrane</keyword>
<dbReference type="Proteomes" id="UP000321662">
    <property type="component" value="Unassembled WGS sequence"/>
</dbReference>
<dbReference type="InterPro" id="IPR036890">
    <property type="entry name" value="HATPase_C_sf"/>
</dbReference>
<dbReference type="SMART" id="SM00387">
    <property type="entry name" value="HATPase_c"/>
    <property type="match status" value="1"/>
</dbReference>
<keyword evidence="13" id="KW-0812">Transmembrane</keyword>
<dbReference type="InterPro" id="IPR003660">
    <property type="entry name" value="HAMP_dom"/>
</dbReference>